<feature type="region of interest" description="Disordered" evidence="1">
    <location>
        <begin position="207"/>
        <end position="230"/>
    </location>
</feature>
<evidence type="ECO:0000256" key="1">
    <source>
        <dbReference type="SAM" id="MobiDB-lite"/>
    </source>
</evidence>
<reference evidence="3 4" key="1">
    <citation type="submission" date="2023-09" db="EMBL/GenBank/DDBJ databases">
        <title>Nesidiocoris tenuis whole genome shotgun sequence.</title>
        <authorList>
            <person name="Shibata T."/>
            <person name="Shimoda M."/>
            <person name="Kobayashi T."/>
            <person name="Uehara T."/>
        </authorList>
    </citation>
    <scope>NUCLEOTIDE SEQUENCE [LARGE SCALE GENOMIC DNA]</scope>
    <source>
        <strain evidence="3 4">Japan</strain>
    </source>
</reference>
<accession>A0ABN7AWX3</accession>
<feature type="compositionally biased region" description="Polar residues" evidence="1">
    <location>
        <begin position="1"/>
        <end position="12"/>
    </location>
</feature>
<evidence type="ECO:0000313" key="4">
    <source>
        <dbReference type="Proteomes" id="UP001307889"/>
    </source>
</evidence>
<gene>
    <name evidence="3" type="ORF">NTJ_09509</name>
</gene>
<feature type="domain" description="Rab-GAP TBC" evidence="2">
    <location>
        <begin position="366"/>
        <end position="574"/>
    </location>
</feature>
<dbReference type="SUPFAM" id="SSF47923">
    <property type="entry name" value="Ypt/Rab-GAP domain of gyp1p"/>
    <property type="match status" value="2"/>
</dbReference>
<name>A0ABN7AWX3_9HEMI</name>
<keyword evidence="4" id="KW-1185">Reference proteome</keyword>
<dbReference type="Gene3D" id="1.10.472.80">
    <property type="entry name" value="Ypt/Rab-GAP domain of gyp1p, domain 3"/>
    <property type="match status" value="1"/>
</dbReference>
<dbReference type="Gene3D" id="1.10.8.270">
    <property type="entry name" value="putative rabgap domain of human tbc1 domain family member 14 like domains"/>
    <property type="match status" value="1"/>
</dbReference>
<dbReference type="SMART" id="SM00164">
    <property type="entry name" value="TBC"/>
    <property type="match status" value="1"/>
</dbReference>
<dbReference type="Proteomes" id="UP001307889">
    <property type="component" value="Chromosome 7"/>
</dbReference>
<feature type="compositionally biased region" description="Basic and acidic residues" evidence="1">
    <location>
        <begin position="19"/>
        <end position="34"/>
    </location>
</feature>
<feature type="region of interest" description="Disordered" evidence="1">
    <location>
        <begin position="1"/>
        <end position="35"/>
    </location>
</feature>
<dbReference type="InterPro" id="IPR050302">
    <property type="entry name" value="Rab_GAP_TBC_domain"/>
</dbReference>
<dbReference type="Gene3D" id="1.10.10.750">
    <property type="entry name" value="Ypt/Rab-GAP domain of gyp1p, domain 1"/>
    <property type="match status" value="1"/>
</dbReference>
<dbReference type="PANTHER" id="PTHR47219:SF15">
    <property type="entry name" value="TBC1 DOMAIN FAMILY MEMBER 12 ISOFORM X1"/>
    <property type="match status" value="1"/>
</dbReference>
<organism evidence="3 4">
    <name type="scientific">Nesidiocoris tenuis</name>
    <dbReference type="NCBI Taxonomy" id="355587"/>
    <lineage>
        <taxon>Eukaryota</taxon>
        <taxon>Metazoa</taxon>
        <taxon>Ecdysozoa</taxon>
        <taxon>Arthropoda</taxon>
        <taxon>Hexapoda</taxon>
        <taxon>Insecta</taxon>
        <taxon>Pterygota</taxon>
        <taxon>Neoptera</taxon>
        <taxon>Paraneoptera</taxon>
        <taxon>Hemiptera</taxon>
        <taxon>Heteroptera</taxon>
        <taxon>Panheteroptera</taxon>
        <taxon>Cimicomorpha</taxon>
        <taxon>Miridae</taxon>
        <taxon>Dicyphina</taxon>
        <taxon>Nesidiocoris</taxon>
    </lineage>
</organism>
<evidence type="ECO:0000259" key="2">
    <source>
        <dbReference type="PROSITE" id="PS50086"/>
    </source>
</evidence>
<dbReference type="EMBL" id="AP028915">
    <property type="protein sequence ID" value="BES96696.1"/>
    <property type="molecule type" value="Genomic_DNA"/>
</dbReference>
<dbReference type="Pfam" id="PF00566">
    <property type="entry name" value="RabGAP-TBC"/>
    <property type="match status" value="1"/>
</dbReference>
<dbReference type="InterPro" id="IPR035969">
    <property type="entry name" value="Rab-GAP_TBC_sf"/>
</dbReference>
<dbReference type="InterPro" id="IPR000195">
    <property type="entry name" value="Rab-GAP-TBC_dom"/>
</dbReference>
<protein>
    <submittedName>
        <fullName evidence="3">TBC</fullName>
    </submittedName>
</protein>
<proteinExistence type="predicted"/>
<feature type="compositionally biased region" description="Low complexity" evidence="1">
    <location>
        <begin position="214"/>
        <end position="223"/>
    </location>
</feature>
<sequence length="633" mass="71689">MKTLASAENDNTADGEVASGREIDHPGRQSENEVTKPIPAQATCEGLIFCNSQLASSFSEVKCNRARAKAGQYLHKVLLGKLRSQSVPSLENDVQPDIEDAGMSDDIVYGSEENSKEDWYKTWPDCIDKEKMKVGLKEGENSSVDDNIDKICANPNTPRSLKDIHLPLAYSPITKGLHLIRSAPQPNTNGFANVESSKKIDDKASLPELPENIDNSCSSPSDSDSNDRTKRRLIPGILSRSVFSWRVRDQEIWSLFGRSESEERRSLRSGPGTVGTTGLIQLERPAWLPAKPSVEHQAHSNQHSKILTSNRKKELKEAKLRQKLLQMQLKEEEEASQAARIWLHEIFPKWPSSREQKRTQEMWWRGIPPCVRGKIWKLAISNDLNLTHDLYVICLSRAKERLSAAGSTHSIDQSVENDDNDRVHSMELIKLDISRTFPHLCIFQKKGPYYDMLHSVLAAYVCYRPDVGYVQGMSFIAAILILNMDAPDAFVCFANLLNRPLHRAFFALDQKTMDAYYNTYSCLLKENLPNLYKHLQECNLSPDLYLLDWVYTVFAKATHLDLACRLWDVFLRDGEQFIFKAAIGVLKMFEHDLMTMDFLSGSKFLTRLPDDLSAAKLFKCISGVKMNVGKNIF</sequence>
<dbReference type="PANTHER" id="PTHR47219">
    <property type="entry name" value="RAB GTPASE-ACTIVATING PROTEIN 1-LIKE"/>
    <property type="match status" value="1"/>
</dbReference>
<evidence type="ECO:0000313" key="3">
    <source>
        <dbReference type="EMBL" id="BES96696.1"/>
    </source>
</evidence>
<dbReference type="PROSITE" id="PS50086">
    <property type="entry name" value="TBC_RABGAP"/>
    <property type="match status" value="1"/>
</dbReference>